<comment type="caution">
    <text evidence="9">Lacks conserved residue(s) required for the propagation of feature annotation.</text>
</comment>
<keyword evidence="3 9" id="KW-0812">Transmembrane</keyword>
<dbReference type="Proteomes" id="UP000319801">
    <property type="component" value="Unassembled WGS sequence"/>
</dbReference>
<dbReference type="PANTHER" id="PTHR11506">
    <property type="entry name" value="LYSOSOME-ASSOCIATED MEMBRANE GLYCOPROTEIN"/>
    <property type="match status" value="1"/>
</dbReference>
<dbReference type="PANTHER" id="PTHR11506:SF27">
    <property type="entry name" value="LYSOSOME-ASSOCIATED MEMBRANE GLYCOPROTEIN 1"/>
    <property type="match status" value="1"/>
</dbReference>
<keyword evidence="4" id="KW-0732">Signal</keyword>
<dbReference type="Pfam" id="PF21222">
    <property type="entry name" value="Lamp2_2nd"/>
    <property type="match status" value="1"/>
</dbReference>
<evidence type="ECO:0000259" key="12">
    <source>
        <dbReference type="Pfam" id="PF21222"/>
    </source>
</evidence>
<keyword evidence="6 10" id="KW-1133">Transmembrane helix</keyword>
<sequence length="357" mass="38826">MQFYTETFTAAYTRERRFTITQKAARKTRIKGTFKTLKRVVVVALPDSAVVANSSSCGGAGVFSDLVATFGDGHSLGLVFASDERIYSVVNLTLTYNLGDNTTFPQSISKEIVVLSTNASGILAQLNTTYRCRSSSTISLKGSEVRVTLYNIRMQAYMPSANMSTNETVCSADLPVTTVAPTTTTSITPTTPVPPTNPEPGNYTIRNDNGTVCLLAKMGLQLNVTYFSKSQNKNSTTKIYQLSTLNMSASWEDMTAPFSVSNSSLQYLQGTLGRSYMCSVEEVLPVTSTFSLNTFNLQVQPFGVQNNQFGPADMCRMQKDNMLVPIIVGASLAGLVLIVLVAYLIGRRRSHAGYQTI</sequence>
<comment type="similarity">
    <text evidence="9">Belongs to the LAMP family.</text>
</comment>
<dbReference type="GO" id="GO:0031902">
    <property type="term" value="C:late endosome membrane"/>
    <property type="evidence" value="ECO:0007669"/>
    <property type="project" value="TreeGrafter"/>
</dbReference>
<name>A0A556TKC1_BAGYA</name>
<feature type="domain" description="Lysosome-associated membrane glycoprotein 2-like luminal" evidence="11">
    <location>
        <begin position="233"/>
        <end position="304"/>
    </location>
</feature>
<dbReference type="PROSITE" id="PS51407">
    <property type="entry name" value="LAMP_3"/>
    <property type="match status" value="1"/>
</dbReference>
<dbReference type="CDD" id="cd12087">
    <property type="entry name" value="TM_EGFR-like"/>
    <property type="match status" value="1"/>
</dbReference>
<reference evidence="13 14" key="1">
    <citation type="journal article" date="2019" name="Genome Biol. Evol.">
        <title>Whole-Genome Sequencing of the Giant Devil Catfish, Bagarius yarrelli.</title>
        <authorList>
            <person name="Jiang W."/>
            <person name="Lv Y."/>
            <person name="Cheng L."/>
            <person name="Yang K."/>
            <person name="Chao B."/>
            <person name="Wang X."/>
            <person name="Li Y."/>
            <person name="Pan X."/>
            <person name="You X."/>
            <person name="Zhang Y."/>
            <person name="Yang J."/>
            <person name="Li J."/>
            <person name="Zhang X."/>
            <person name="Liu S."/>
            <person name="Sun C."/>
            <person name="Yang J."/>
            <person name="Shi Q."/>
        </authorList>
    </citation>
    <scope>NUCLEOTIDE SEQUENCE [LARGE SCALE GENOMIC DNA]</scope>
    <source>
        <strain evidence="13">JWS20170419001</strain>
        <tissue evidence="13">Muscle</tissue>
    </source>
</reference>
<dbReference type="Gene3D" id="2.40.160.110">
    <property type="match status" value="3"/>
</dbReference>
<keyword evidence="7 9" id="KW-0472">Membrane</keyword>
<evidence type="ECO:0000313" key="14">
    <source>
        <dbReference type="Proteomes" id="UP000319801"/>
    </source>
</evidence>
<evidence type="ECO:0000256" key="9">
    <source>
        <dbReference type="PROSITE-ProRule" id="PRU00740"/>
    </source>
</evidence>
<feature type="transmembrane region" description="Helical" evidence="10">
    <location>
        <begin position="322"/>
        <end position="345"/>
    </location>
</feature>
<evidence type="ECO:0000256" key="2">
    <source>
        <dbReference type="ARBA" id="ARBA00004530"/>
    </source>
</evidence>
<dbReference type="InterPro" id="IPR048528">
    <property type="entry name" value="Lamp2-like_luminal"/>
</dbReference>
<evidence type="ECO:0000256" key="10">
    <source>
        <dbReference type="SAM" id="Phobius"/>
    </source>
</evidence>
<keyword evidence="5" id="KW-0967">Endosome</keyword>
<keyword evidence="8" id="KW-0325">Glycoprotein</keyword>
<feature type="disulfide bond" evidence="9">
    <location>
        <begin position="278"/>
        <end position="315"/>
    </location>
</feature>
<dbReference type="AlphaFoldDB" id="A0A556TKC1"/>
<evidence type="ECO:0000313" key="13">
    <source>
        <dbReference type="EMBL" id="TSK17793.1"/>
    </source>
</evidence>
<dbReference type="InterPro" id="IPR048524">
    <property type="entry name" value="Lamp2-like_TM"/>
</dbReference>
<dbReference type="GO" id="GO:0005765">
    <property type="term" value="C:lysosomal membrane"/>
    <property type="evidence" value="ECO:0007669"/>
    <property type="project" value="UniProtKB-SubCell"/>
</dbReference>
<evidence type="ECO:0000256" key="8">
    <source>
        <dbReference type="ARBA" id="ARBA00023180"/>
    </source>
</evidence>
<dbReference type="GO" id="GO:0072594">
    <property type="term" value="P:establishment of protein localization to organelle"/>
    <property type="evidence" value="ECO:0007669"/>
    <property type="project" value="TreeGrafter"/>
</dbReference>
<evidence type="ECO:0000256" key="3">
    <source>
        <dbReference type="ARBA" id="ARBA00022692"/>
    </source>
</evidence>
<comment type="caution">
    <text evidence="13">The sequence shown here is derived from an EMBL/GenBank/DDBJ whole genome shotgun (WGS) entry which is preliminary data.</text>
</comment>
<proteinExistence type="inferred from homology"/>
<dbReference type="EMBL" id="VCAZ01000004">
    <property type="protein sequence ID" value="TSK17793.1"/>
    <property type="molecule type" value="Genomic_DNA"/>
</dbReference>
<dbReference type="OrthoDB" id="10037042at2759"/>
<feature type="domain" description="Lysosome-associated membrane glycoprotein 2-like transmembrane" evidence="12">
    <location>
        <begin position="324"/>
        <end position="355"/>
    </location>
</feature>
<protein>
    <submittedName>
        <fullName evidence="13">Lysosome-associated membrane glycoprotein 1</fullName>
    </submittedName>
</protein>
<dbReference type="GO" id="GO:0005886">
    <property type="term" value="C:plasma membrane"/>
    <property type="evidence" value="ECO:0007669"/>
    <property type="project" value="TreeGrafter"/>
</dbReference>
<keyword evidence="14" id="KW-1185">Reference proteome</keyword>
<keyword evidence="9" id="KW-1015">Disulfide bond</keyword>
<comment type="subcellular location">
    <subcellularLocation>
        <location evidence="2">Endosome membrane</location>
        <topology evidence="2">Single-pass type I membrane protein</topology>
    </subcellularLocation>
    <subcellularLocation>
        <location evidence="1 9">Lysosome membrane</location>
        <topology evidence="1 9">Single-pass type I membrane protein</topology>
    </subcellularLocation>
</comment>
<keyword evidence="9" id="KW-0458">Lysosome</keyword>
<dbReference type="InterPro" id="IPR002000">
    <property type="entry name" value="Lysosome-assoc_membr_glycop"/>
</dbReference>
<evidence type="ECO:0000256" key="1">
    <source>
        <dbReference type="ARBA" id="ARBA00004352"/>
    </source>
</evidence>
<gene>
    <name evidence="13" type="ORF">Baya_1173</name>
</gene>
<evidence type="ECO:0000259" key="11">
    <source>
        <dbReference type="Pfam" id="PF01299"/>
    </source>
</evidence>
<evidence type="ECO:0000256" key="6">
    <source>
        <dbReference type="ARBA" id="ARBA00022989"/>
    </source>
</evidence>
<organism evidence="13 14">
    <name type="scientific">Bagarius yarrelli</name>
    <name type="common">Goonch</name>
    <name type="synonym">Bagrus yarrelli</name>
    <dbReference type="NCBI Taxonomy" id="175774"/>
    <lineage>
        <taxon>Eukaryota</taxon>
        <taxon>Metazoa</taxon>
        <taxon>Chordata</taxon>
        <taxon>Craniata</taxon>
        <taxon>Vertebrata</taxon>
        <taxon>Euteleostomi</taxon>
        <taxon>Actinopterygii</taxon>
        <taxon>Neopterygii</taxon>
        <taxon>Teleostei</taxon>
        <taxon>Ostariophysi</taxon>
        <taxon>Siluriformes</taxon>
        <taxon>Sisoridae</taxon>
        <taxon>Sisorinae</taxon>
        <taxon>Bagarius</taxon>
    </lineage>
</organism>
<dbReference type="Pfam" id="PF01299">
    <property type="entry name" value="Lamp2-like_luminal"/>
    <property type="match status" value="1"/>
</dbReference>
<evidence type="ECO:0000256" key="7">
    <source>
        <dbReference type="ARBA" id="ARBA00023136"/>
    </source>
</evidence>
<evidence type="ECO:0000256" key="4">
    <source>
        <dbReference type="ARBA" id="ARBA00022729"/>
    </source>
</evidence>
<accession>A0A556TKC1</accession>
<evidence type="ECO:0000256" key="5">
    <source>
        <dbReference type="ARBA" id="ARBA00022753"/>
    </source>
</evidence>